<keyword evidence="4" id="KW-0547">Nucleotide-binding</keyword>
<keyword evidence="4" id="KW-0067">ATP-binding</keyword>
<feature type="region of interest" description="Disordered" evidence="2">
    <location>
        <begin position="484"/>
        <end position="539"/>
    </location>
</feature>
<feature type="compositionally biased region" description="Low complexity" evidence="2">
    <location>
        <begin position="640"/>
        <end position="663"/>
    </location>
</feature>
<reference evidence="4 5" key="1">
    <citation type="journal article" date="2016" name="Genome Biol. Evol.">
        <title>Divergent and convergent evolution of fungal pathogenicity.</title>
        <authorList>
            <person name="Shang Y."/>
            <person name="Xiao G."/>
            <person name="Zheng P."/>
            <person name="Cen K."/>
            <person name="Zhan S."/>
            <person name="Wang C."/>
        </authorList>
    </citation>
    <scope>NUCLEOTIDE SEQUENCE [LARGE SCALE GENOMIC DNA]</scope>
    <source>
        <strain evidence="4 5">RCEF 3172</strain>
    </source>
</reference>
<evidence type="ECO:0000256" key="2">
    <source>
        <dbReference type="SAM" id="MobiDB-lite"/>
    </source>
</evidence>
<gene>
    <name evidence="4" type="ORF">BBO_02693</name>
</gene>
<feature type="compositionally biased region" description="Polar residues" evidence="2">
    <location>
        <begin position="516"/>
        <end position="535"/>
    </location>
</feature>
<feature type="domain" description="Up-regulated during septation protein 1" evidence="3">
    <location>
        <begin position="364"/>
        <end position="480"/>
    </location>
</feature>
<feature type="region of interest" description="Disordered" evidence="2">
    <location>
        <begin position="291"/>
        <end position="343"/>
    </location>
</feature>
<sequence>MAHIATCMAAVEPTTITKPSSPLRAMFASGSPPKHSGKSSAAHKSAQAEQPQRYQLFPKDKPLPTPNTLAPTKALPTPQASETSDKTSPLAGIRIRLNQNNLIRRRKVSVPELGPMTTVQEVSMDSPTIPGRPPLHERASSAPDESSSLVAPIDQTPKTSIQTEDLTRAIEGAFELPATKPRPSSPRKLTPLVIPPSNAPAPRLQSKHSSSQLRSGSSPPAETSRPGRLELGTPSIGRLTPASTPDLSIPQSATATELSTSTLPTPISAAPTDQKSSPRLWESYTLSNEDCSLTANTPGHRRTGSETSSTMDRGRQSKRNEKVSKTGDAKSTHKSSERRAFEELPTGWRPCEAISKLNANDVMALHKQALGQAERFEVLRVEDVEALSKELRQLDDRTEYLRRTYSSLRAGRRNLHSRICQYLRSPRVAKFSHDSMLKQEEALAELDASIDDWVTKLEQAENRRTRVRQKLLEHVAAAAILPVPDGSVSASSPYQTHGGASPPLGIRDVSTPPRSPTKQTCTTSSPRTGSNSPSPQRVVAQVPSTILELPLMEEQQAASAKSSVGRSASTATTKSRKAVESIRVYAGDDLYALLADVEDEIFRLGSGQEEQQPMPVKPLKEQVRNRSQEKLDGDGTCNSTAADTLTAATTTTTTTTTTTATTTTPPPAVDAGNAPPSAPPARAGKKDFLKEAQMLLSNTVFRP</sequence>
<feature type="region of interest" description="Disordered" evidence="2">
    <location>
        <begin position="114"/>
        <end position="279"/>
    </location>
</feature>
<feature type="region of interest" description="Disordered" evidence="2">
    <location>
        <begin position="18"/>
        <end position="93"/>
    </location>
</feature>
<keyword evidence="1" id="KW-0175">Coiled coil</keyword>
<feature type="compositionally biased region" description="Low complexity" evidence="2">
    <location>
        <begin position="207"/>
        <end position="218"/>
    </location>
</feature>
<feature type="compositionally biased region" description="Low complexity" evidence="2">
    <location>
        <begin position="28"/>
        <end position="48"/>
    </location>
</feature>
<proteinExistence type="predicted"/>
<keyword evidence="4" id="KW-0347">Helicase</keyword>
<evidence type="ECO:0000256" key="1">
    <source>
        <dbReference type="SAM" id="Coils"/>
    </source>
</evidence>
<comment type="caution">
    <text evidence="4">The sequence shown here is derived from an EMBL/GenBank/DDBJ whole genome shotgun (WGS) entry which is preliminary data.</text>
</comment>
<dbReference type="Pfam" id="PF15456">
    <property type="entry name" value="Uds1"/>
    <property type="match status" value="1"/>
</dbReference>
<feature type="compositionally biased region" description="Low complexity" evidence="2">
    <location>
        <begin position="252"/>
        <end position="272"/>
    </location>
</feature>
<feature type="compositionally biased region" description="Polar residues" evidence="2">
    <location>
        <begin position="241"/>
        <end position="251"/>
    </location>
</feature>
<dbReference type="OrthoDB" id="5429395at2759"/>
<evidence type="ECO:0000313" key="5">
    <source>
        <dbReference type="Proteomes" id="UP000076863"/>
    </source>
</evidence>
<protein>
    <submittedName>
        <fullName evidence="4">PIF1 helicase-like protein</fullName>
    </submittedName>
</protein>
<feature type="compositionally biased region" description="Polar residues" evidence="2">
    <location>
        <begin position="117"/>
        <end position="126"/>
    </location>
</feature>
<evidence type="ECO:0000259" key="3">
    <source>
        <dbReference type="Pfam" id="PF15456"/>
    </source>
</evidence>
<accession>A0A162JPQ3</accession>
<dbReference type="AlphaFoldDB" id="A0A162JPQ3"/>
<feature type="compositionally biased region" description="Basic and acidic residues" evidence="2">
    <location>
        <begin position="312"/>
        <end position="342"/>
    </location>
</feature>
<dbReference type="EMBL" id="AZHA01000006">
    <property type="protein sequence ID" value="OAA47238.1"/>
    <property type="molecule type" value="Genomic_DNA"/>
</dbReference>
<dbReference type="GO" id="GO:0004386">
    <property type="term" value="F:helicase activity"/>
    <property type="evidence" value="ECO:0007669"/>
    <property type="project" value="UniProtKB-KW"/>
</dbReference>
<feature type="compositionally biased region" description="Basic and acidic residues" evidence="2">
    <location>
        <begin position="618"/>
        <end position="633"/>
    </location>
</feature>
<feature type="coiled-coil region" evidence="1">
    <location>
        <begin position="443"/>
        <end position="477"/>
    </location>
</feature>
<dbReference type="Proteomes" id="UP000076863">
    <property type="component" value="Unassembled WGS sequence"/>
</dbReference>
<dbReference type="InterPro" id="IPR029191">
    <property type="entry name" value="Uds1"/>
</dbReference>
<evidence type="ECO:0000313" key="4">
    <source>
        <dbReference type="EMBL" id="OAA47238.1"/>
    </source>
</evidence>
<keyword evidence="4" id="KW-0378">Hydrolase</keyword>
<organism evidence="4 5">
    <name type="scientific">Beauveria brongniartii RCEF 3172</name>
    <dbReference type="NCBI Taxonomy" id="1081107"/>
    <lineage>
        <taxon>Eukaryota</taxon>
        <taxon>Fungi</taxon>
        <taxon>Dikarya</taxon>
        <taxon>Ascomycota</taxon>
        <taxon>Pezizomycotina</taxon>
        <taxon>Sordariomycetes</taxon>
        <taxon>Hypocreomycetidae</taxon>
        <taxon>Hypocreales</taxon>
        <taxon>Cordycipitaceae</taxon>
        <taxon>Beauveria</taxon>
        <taxon>Beauveria brongniartii</taxon>
    </lineage>
</organism>
<keyword evidence="5" id="KW-1185">Reference proteome</keyword>
<feature type="region of interest" description="Disordered" evidence="2">
    <location>
        <begin position="606"/>
        <end position="686"/>
    </location>
</feature>
<name>A0A162JPQ3_9HYPO</name>